<proteinExistence type="predicted"/>
<dbReference type="AlphaFoldDB" id="A0A4R0GX86"/>
<reference evidence="2 3" key="1">
    <citation type="submission" date="2019-02" db="EMBL/GenBank/DDBJ databases">
        <title>Kribbella capetownensis sp. nov. and Kribbella speibonae sp. nov., isolated from soil.</title>
        <authorList>
            <person name="Curtis S.M."/>
            <person name="Norton I."/>
            <person name="Everest G.J."/>
            <person name="Meyers P.R."/>
        </authorList>
    </citation>
    <scope>NUCLEOTIDE SEQUENCE [LARGE SCALE GENOMIC DNA]</scope>
    <source>
        <strain evidence="2 3">KCTC 29219</strain>
    </source>
</reference>
<name>A0A4R0GX86_9ACTN</name>
<keyword evidence="3" id="KW-1185">Reference proteome</keyword>
<gene>
    <name evidence="2" type="ORF">E0H45_37225</name>
</gene>
<dbReference type="PANTHER" id="PTHR12993:SF30">
    <property type="entry name" value="N-ACETYL-ALPHA-D-GLUCOSAMINYL L-MALATE DEACETYLASE 1"/>
    <property type="match status" value="1"/>
</dbReference>
<dbReference type="GO" id="GO:0016811">
    <property type="term" value="F:hydrolase activity, acting on carbon-nitrogen (but not peptide) bonds, in linear amides"/>
    <property type="evidence" value="ECO:0007669"/>
    <property type="project" value="TreeGrafter"/>
</dbReference>
<dbReference type="SUPFAM" id="SSF102588">
    <property type="entry name" value="LmbE-like"/>
    <property type="match status" value="1"/>
</dbReference>
<accession>A0A4R0GX86</accession>
<dbReference type="InterPro" id="IPR003737">
    <property type="entry name" value="GlcNAc_PI_deacetylase-related"/>
</dbReference>
<organism evidence="2 3">
    <name type="scientific">Kribbella soli</name>
    <dbReference type="NCBI Taxonomy" id="1124743"/>
    <lineage>
        <taxon>Bacteria</taxon>
        <taxon>Bacillati</taxon>
        <taxon>Actinomycetota</taxon>
        <taxon>Actinomycetes</taxon>
        <taxon>Propionibacteriales</taxon>
        <taxon>Kribbellaceae</taxon>
        <taxon>Kribbella</taxon>
    </lineage>
</organism>
<evidence type="ECO:0000313" key="3">
    <source>
        <dbReference type="Proteomes" id="UP000292346"/>
    </source>
</evidence>
<dbReference type="Proteomes" id="UP000292346">
    <property type="component" value="Unassembled WGS sequence"/>
</dbReference>
<keyword evidence="1" id="KW-0862">Zinc</keyword>
<dbReference type="EMBL" id="SJJZ01000005">
    <property type="protein sequence ID" value="TCC02675.1"/>
    <property type="molecule type" value="Genomic_DNA"/>
</dbReference>
<dbReference type="InterPro" id="IPR024078">
    <property type="entry name" value="LmbE-like_dom_sf"/>
</dbReference>
<dbReference type="RefSeq" id="WP_131346576.1">
    <property type="nucleotide sequence ID" value="NZ_SJJZ01000005.1"/>
</dbReference>
<evidence type="ECO:0000256" key="1">
    <source>
        <dbReference type="ARBA" id="ARBA00022833"/>
    </source>
</evidence>
<dbReference type="Gene3D" id="3.40.50.10320">
    <property type="entry name" value="LmbE-like"/>
    <property type="match status" value="1"/>
</dbReference>
<sequence>MTRSVLAIGAHIGDMDLTAGPTLAKLVLEGASATIVALTPGERGHPRLTPADYKKQKIAEGTAFAEAIGADFLVLDHSDGFLPDTDDVALQLAQIIREKQPDTIITHWKHSIHSDHEHTAALAERARFLAGLPIDPADDFAAITPYPALAEKLAALPRHGVRSFLHAENWEDMEGFTPSLYVPISDEAFYRWVSAIRHQAFARGETYGFRYIDYYTALMTTRGCLASYPRACAFHTNQSPEVTKLAGP</sequence>
<dbReference type="GO" id="GO:0016137">
    <property type="term" value="P:glycoside metabolic process"/>
    <property type="evidence" value="ECO:0007669"/>
    <property type="project" value="UniProtKB-ARBA"/>
</dbReference>
<dbReference type="PANTHER" id="PTHR12993">
    <property type="entry name" value="N-ACETYLGLUCOSAMINYL-PHOSPHATIDYLINOSITOL DE-N-ACETYLASE-RELATED"/>
    <property type="match status" value="1"/>
</dbReference>
<dbReference type="Pfam" id="PF02585">
    <property type="entry name" value="PIG-L"/>
    <property type="match status" value="1"/>
</dbReference>
<protein>
    <submittedName>
        <fullName evidence="2">PIG-L family deacetylase</fullName>
    </submittedName>
</protein>
<evidence type="ECO:0000313" key="2">
    <source>
        <dbReference type="EMBL" id="TCC02675.1"/>
    </source>
</evidence>
<dbReference type="OrthoDB" id="3514174at2"/>
<comment type="caution">
    <text evidence="2">The sequence shown here is derived from an EMBL/GenBank/DDBJ whole genome shotgun (WGS) entry which is preliminary data.</text>
</comment>